<accession>A0AAD9VG61</accession>
<gene>
    <name evidence="1" type="ORF">P5673_001670</name>
</gene>
<reference evidence="1" key="1">
    <citation type="journal article" date="2023" name="G3 (Bethesda)">
        <title>Whole genome assembly and annotation of the endangered Caribbean coral Acropora cervicornis.</title>
        <authorList>
            <person name="Selwyn J.D."/>
            <person name="Vollmer S.V."/>
        </authorList>
    </citation>
    <scope>NUCLEOTIDE SEQUENCE</scope>
    <source>
        <strain evidence="1">K2</strain>
    </source>
</reference>
<evidence type="ECO:0000313" key="1">
    <source>
        <dbReference type="EMBL" id="KAK2572690.1"/>
    </source>
</evidence>
<proteinExistence type="predicted"/>
<evidence type="ECO:0000313" key="2">
    <source>
        <dbReference type="Proteomes" id="UP001249851"/>
    </source>
</evidence>
<comment type="caution">
    <text evidence="1">The sequence shown here is derived from an EMBL/GenBank/DDBJ whole genome shotgun (WGS) entry which is preliminary data.</text>
</comment>
<name>A0AAD9VG61_ACRCE</name>
<dbReference type="EMBL" id="JARQWQ010000003">
    <property type="protein sequence ID" value="KAK2572690.1"/>
    <property type="molecule type" value="Genomic_DNA"/>
</dbReference>
<dbReference type="PANTHER" id="PTHR35385:SF2">
    <property type="entry name" value="PROTEIN B, PUTATIVE-RELATED"/>
    <property type="match status" value="1"/>
</dbReference>
<dbReference type="PANTHER" id="PTHR35385">
    <property type="entry name" value="PROTEIN B, PUTATIVE-RELATED-RELATED"/>
    <property type="match status" value="1"/>
</dbReference>
<dbReference type="Proteomes" id="UP001249851">
    <property type="component" value="Unassembled WGS sequence"/>
</dbReference>
<reference evidence="1" key="2">
    <citation type="journal article" date="2023" name="Science">
        <title>Genomic signatures of disease resistance in endangered staghorn corals.</title>
        <authorList>
            <person name="Vollmer S.V."/>
            <person name="Selwyn J.D."/>
            <person name="Despard B.A."/>
            <person name="Roesel C.L."/>
        </authorList>
    </citation>
    <scope>NUCLEOTIDE SEQUENCE</scope>
    <source>
        <strain evidence="1">K2</strain>
    </source>
</reference>
<organism evidence="1 2">
    <name type="scientific">Acropora cervicornis</name>
    <name type="common">Staghorn coral</name>
    <dbReference type="NCBI Taxonomy" id="6130"/>
    <lineage>
        <taxon>Eukaryota</taxon>
        <taxon>Metazoa</taxon>
        <taxon>Cnidaria</taxon>
        <taxon>Anthozoa</taxon>
        <taxon>Hexacorallia</taxon>
        <taxon>Scleractinia</taxon>
        <taxon>Astrocoeniina</taxon>
        <taxon>Acroporidae</taxon>
        <taxon>Acropora</taxon>
    </lineage>
</organism>
<protein>
    <submittedName>
        <fullName evidence="1">Uncharacterized protein</fullName>
    </submittedName>
</protein>
<sequence length="187" mass="21848">MLPFIIPLPDFVCNNNIDKFSHYFEQDMTASDAFHHDETQLMRDPVTLMLLANPRICPSLRDTNNMYEKWLVEKKEFPNAPEMFDGLEQVVKECNIKYSSMTGKCFLQRFSEDVDDQQNLILQICNPLMTHVHTIIRQAGETAFIDYSGSLDRYYNPVFFVYRHYPSETLPLAVWITSNQSQTCLES</sequence>
<keyword evidence="2" id="KW-1185">Reference proteome</keyword>
<dbReference type="AlphaFoldDB" id="A0AAD9VG61"/>